<feature type="transmembrane region" description="Helical" evidence="1">
    <location>
        <begin position="35"/>
        <end position="55"/>
    </location>
</feature>
<protein>
    <recommendedName>
        <fullName evidence="4">DUF4760 domain-containing protein</fullName>
    </recommendedName>
</protein>
<evidence type="ECO:0008006" key="4">
    <source>
        <dbReference type="Google" id="ProtNLM"/>
    </source>
</evidence>
<dbReference type="AlphaFoldDB" id="A0A3A5K109"/>
<dbReference type="RefSeq" id="WP_120018659.1">
    <property type="nucleotide sequence ID" value="NZ_QZWZ01000055.1"/>
</dbReference>
<keyword evidence="1" id="KW-0472">Membrane</keyword>
<dbReference type="Proteomes" id="UP000272706">
    <property type="component" value="Unassembled WGS sequence"/>
</dbReference>
<accession>A0A3A5K109</accession>
<keyword evidence="1" id="KW-0812">Transmembrane</keyword>
<keyword evidence="3" id="KW-1185">Reference proteome</keyword>
<gene>
    <name evidence="2" type="ORF">D3227_34805</name>
</gene>
<keyword evidence="1" id="KW-1133">Transmembrane helix</keyword>
<dbReference type="OrthoDB" id="8457050at2"/>
<name>A0A3A5K109_9HYPH</name>
<dbReference type="EMBL" id="QZWZ01000055">
    <property type="protein sequence ID" value="RJT28153.1"/>
    <property type="molecule type" value="Genomic_DNA"/>
</dbReference>
<proteinExistence type="predicted"/>
<comment type="caution">
    <text evidence="2">The sequence shown here is derived from an EMBL/GenBank/DDBJ whole genome shotgun (WGS) entry which is preliminary data.</text>
</comment>
<evidence type="ECO:0000256" key="1">
    <source>
        <dbReference type="SAM" id="Phobius"/>
    </source>
</evidence>
<evidence type="ECO:0000313" key="2">
    <source>
        <dbReference type="EMBL" id="RJT28153.1"/>
    </source>
</evidence>
<reference evidence="2 3" key="1">
    <citation type="submission" date="2018-09" db="EMBL/GenBank/DDBJ databases">
        <title>Mesorhizobium carmichaelinearum sp. nov. isolated from Carmichaelinea spp. root nodules in New Zealand.</title>
        <authorList>
            <person name="De Meyer S.E."/>
        </authorList>
    </citation>
    <scope>NUCLEOTIDE SEQUENCE [LARGE SCALE GENOMIC DNA]</scope>
    <source>
        <strain evidence="2 3">ICMP19557</strain>
    </source>
</reference>
<sequence>MTLREAICDNIFARGLLERCVGEAPKFQNPVINAFYEWQTLLTGVFALIGAYLLWVQIRDQQKQSLLARDQVTLERSRENLTARIGLPHALADLNRYWKACLEAWEREDADGRPKPPPTHALRTVMASAVLVDDETFVSMQELTINAQAFESRIDQPKGERAINFYETMVVDIARLSYLTNRLYDFGRRRAERVSYVPPTREQLEGELGRDLRIYTSDNEIAVRIQKAMDQEFGKRRNGRDVPNGTDG</sequence>
<evidence type="ECO:0000313" key="3">
    <source>
        <dbReference type="Proteomes" id="UP000272706"/>
    </source>
</evidence>
<organism evidence="2 3">
    <name type="scientific">Mesorhizobium waimense</name>
    <dbReference type="NCBI Taxonomy" id="1300307"/>
    <lineage>
        <taxon>Bacteria</taxon>
        <taxon>Pseudomonadati</taxon>
        <taxon>Pseudomonadota</taxon>
        <taxon>Alphaproteobacteria</taxon>
        <taxon>Hyphomicrobiales</taxon>
        <taxon>Phyllobacteriaceae</taxon>
        <taxon>Mesorhizobium</taxon>
    </lineage>
</organism>